<dbReference type="InterPro" id="IPR002068">
    <property type="entry name" value="A-crystallin/Hsp20_dom"/>
</dbReference>
<name>A0A8J7SBM6_9BACT</name>
<protein>
    <submittedName>
        <fullName evidence="4">Hsp20/alpha crystallin family protein</fullName>
    </submittedName>
</protein>
<dbReference type="InterPro" id="IPR031107">
    <property type="entry name" value="Small_HSP"/>
</dbReference>
<feature type="domain" description="SHSP" evidence="3">
    <location>
        <begin position="36"/>
        <end position="148"/>
    </location>
</feature>
<gene>
    <name evidence="4" type="ORF">JFN93_24490</name>
</gene>
<sequence length="148" mass="16970">MAVIPKEPLEWLTLFRQQMDEIFRFLSSLEGREGFAAEKESAPLVDIYETAAGFVVEAELPGCLEADISLSICCSTLVIEGIKKEEPRSGVNYICLERRFGRFCRAVEIPPSVDLDKVKARYHKGLLTVHLPWLENRRRHIRKIPIEQ</sequence>
<reference evidence="4" key="1">
    <citation type="submission" date="2020-12" db="EMBL/GenBank/DDBJ databases">
        <title>Geomonas sp. Red875, isolated from river sediment.</title>
        <authorList>
            <person name="Xu Z."/>
            <person name="Zhang Z."/>
            <person name="Masuda Y."/>
            <person name="Itoh H."/>
            <person name="Senoo K."/>
        </authorList>
    </citation>
    <scope>NUCLEOTIDE SEQUENCE</scope>
    <source>
        <strain evidence="4">Red875</strain>
    </source>
</reference>
<proteinExistence type="inferred from homology"/>
<dbReference type="EMBL" id="JAEMHM010000032">
    <property type="protein sequence ID" value="MBJ6727881.1"/>
    <property type="molecule type" value="Genomic_DNA"/>
</dbReference>
<accession>A0A8J7SBM6</accession>
<dbReference type="PROSITE" id="PS01031">
    <property type="entry name" value="SHSP"/>
    <property type="match status" value="1"/>
</dbReference>
<dbReference type="InterPro" id="IPR008978">
    <property type="entry name" value="HSP20-like_chaperone"/>
</dbReference>
<evidence type="ECO:0000313" key="5">
    <source>
        <dbReference type="Proteomes" id="UP000636888"/>
    </source>
</evidence>
<comment type="caution">
    <text evidence="4">The sequence shown here is derived from an EMBL/GenBank/DDBJ whole genome shotgun (WGS) entry which is preliminary data.</text>
</comment>
<evidence type="ECO:0000256" key="2">
    <source>
        <dbReference type="RuleBase" id="RU003616"/>
    </source>
</evidence>
<dbReference type="Gene3D" id="2.60.40.790">
    <property type="match status" value="1"/>
</dbReference>
<keyword evidence="5" id="KW-1185">Reference proteome</keyword>
<dbReference type="Pfam" id="PF00011">
    <property type="entry name" value="HSP20"/>
    <property type="match status" value="1"/>
</dbReference>
<dbReference type="PANTHER" id="PTHR11527">
    <property type="entry name" value="HEAT-SHOCK PROTEIN 20 FAMILY MEMBER"/>
    <property type="match status" value="1"/>
</dbReference>
<dbReference type="AlphaFoldDB" id="A0A8J7SBM6"/>
<evidence type="ECO:0000259" key="3">
    <source>
        <dbReference type="PROSITE" id="PS01031"/>
    </source>
</evidence>
<dbReference type="SUPFAM" id="SSF49764">
    <property type="entry name" value="HSP20-like chaperones"/>
    <property type="match status" value="1"/>
</dbReference>
<evidence type="ECO:0000313" key="4">
    <source>
        <dbReference type="EMBL" id="MBJ6727881.1"/>
    </source>
</evidence>
<dbReference type="RefSeq" id="WP_199387022.1">
    <property type="nucleotide sequence ID" value="NZ_JAEMHM010000032.1"/>
</dbReference>
<organism evidence="4 5">
    <name type="scientific">Geomesophilobacter sediminis</name>
    <dbReference type="NCBI Taxonomy" id="2798584"/>
    <lineage>
        <taxon>Bacteria</taxon>
        <taxon>Pseudomonadati</taxon>
        <taxon>Thermodesulfobacteriota</taxon>
        <taxon>Desulfuromonadia</taxon>
        <taxon>Geobacterales</taxon>
        <taxon>Geobacteraceae</taxon>
        <taxon>Geomesophilobacter</taxon>
    </lineage>
</organism>
<evidence type="ECO:0000256" key="1">
    <source>
        <dbReference type="PROSITE-ProRule" id="PRU00285"/>
    </source>
</evidence>
<dbReference type="CDD" id="cd06464">
    <property type="entry name" value="ACD_sHsps-like"/>
    <property type="match status" value="1"/>
</dbReference>
<dbReference type="Proteomes" id="UP000636888">
    <property type="component" value="Unassembled WGS sequence"/>
</dbReference>
<comment type="similarity">
    <text evidence="1 2">Belongs to the small heat shock protein (HSP20) family.</text>
</comment>